<feature type="region of interest" description="Disordered" evidence="2">
    <location>
        <begin position="1"/>
        <end position="179"/>
    </location>
</feature>
<sequence>MPVLGGDGKIKLGYPGRSEGLSAKNASVEKEAYNAEDKEVHLQDVENSASSTSSQHAHRQGWAGSDADKEAYTDAIPETLIEDIGKEYSTMSPAEKPASEAKSTVVFRSNNTQRGSKASSEKERVYSQAQRASAEKCQASEVKASRLPQTPSSDDESDEEDEQNDESHEAGLDSKVLDPEIPSRLPYQHVWAVIGMPGSGKSTFIEQIAGRCEIQRERVKFPSRAVRDDFHLHLSEMIAFFPFFQERDDRQRERHEETIWLLQDTLKKQQSAQDRAIEELRSEMEAREERQLRAYNESMRALQDIRQQHASHDRALGEVRDII</sequence>
<dbReference type="Pfam" id="PF00005">
    <property type="entry name" value="ABC_tran"/>
    <property type="match status" value="1"/>
</dbReference>
<feature type="compositionally biased region" description="Acidic residues" evidence="2">
    <location>
        <begin position="153"/>
        <end position="164"/>
    </location>
</feature>
<dbReference type="EMBL" id="MU004197">
    <property type="protein sequence ID" value="KAF2490185.1"/>
    <property type="molecule type" value="Genomic_DNA"/>
</dbReference>
<feature type="compositionally biased region" description="Basic and acidic residues" evidence="2">
    <location>
        <begin position="165"/>
        <end position="178"/>
    </location>
</feature>
<evidence type="ECO:0000313" key="4">
    <source>
        <dbReference type="EMBL" id="KAF2490185.1"/>
    </source>
</evidence>
<name>A0A6A6QCQ9_9PEZI</name>
<evidence type="ECO:0000313" key="5">
    <source>
        <dbReference type="Proteomes" id="UP000799750"/>
    </source>
</evidence>
<keyword evidence="5" id="KW-1185">Reference proteome</keyword>
<keyword evidence="1" id="KW-0175">Coiled coil</keyword>
<dbReference type="Gene3D" id="3.40.50.300">
    <property type="entry name" value="P-loop containing nucleotide triphosphate hydrolases"/>
    <property type="match status" value="1"/>
</dbReference>
<dbReference type="CDD" id="cd00267">
    <property type="entry name" value="ABC_ATPase"/>
    <property type="match status" value="1"/>
</dbReference>
<feature type="domain" description="ABC transporter" evidence="3">
    <location>
        <begin position="185"/>
        <end position="288"/>
    </location>
</feature>
<evidence type="ECO:0000256" key="2">
    <source>
        <dbReference type="SAM" id="MobiDB-lite"/>
    </source>
</evidence>
<feature type="compositionally biased region" description="Polar residues" evidence="2">
    <location>
        <begin position="45"/>
        <end position="55"/>
    </location>
</feature>
<organism evidence="4 5">
    <name type="scientific">Lophium mytilinum</name>
    <dbReference type="NCBI Taxonomy" id="390894"/>
    <lineage>
        <taxon>Eukaryota</taxon>
        <taxon>Fungi</taxon>
        <taxon>Dikarya</taxon>
        <taxon>Ascomycota</taxon>
        <taxon>Pezizomycotina</taxon>
        <taxon>Dothideomycetes</taxon>
        <taxon>Pleosporomycetidae</taxon>
        <taxon>Mytilinidiales</taxon>
        <taxon>Mytilinidiaceae</taxon>
        <taxon>Lophium</taxon>
    </lineage>
</organism>
<dbReference type="GO" id="GO:0005524">
    <property type="term" value="F:ATP binding"/>
    <property type="evidence" value="ECO:0007669"/>
    <property type="project" value="InterPro"/>
</dbReference>
<dbReference type="InterPro" id="IPR003439">
    <property type="entry name" value="ABC_transporter-like_ATP-bd"/>
</dbReference>
<feature type="compositionally biased region" description="Polar residues" evidence="2">
    <location>
        <begin position="106"/>
        <end position="118"/>
    </location>
</feature>
<evidence type="ECO:0000256" key="1">
    <source>
        <dbReference type="SAM" id="Coils"/>
    </source>
</evidence>
<gene>
    <name evidence="4" type="ORF">BU16DRAFT_566212</name>
</gene>
<reference evidence="4" key="1">
    <citation type="journal article" date="2020" name="Stud. Mycol.">
        <title>101 Dothideomycetes genomes: a test case for predicting lifestyles and emergence of pathogens.</title>
        <authorList>
            <person name="Haridas S."/>
            <person name="Albert R."/>
            <person name="Binder M."/>
            <person name="Bloem J."/>
            <person name="Labutti K."/>
            <person name="Salamov A."/>
            <person name="Andreopoulos B."/>
            <person name="Baker S."/>
            <person name="Barry K."/>
            <person name="Bills G."/>
            <person name="Bluhm B."/>
            <person name="Cannon C."/>
            <person name="Castanera R."/>
            <person name="Culley D."/>
            <person name="Daum C."/>
            <person name="Ezra D."/>
            <person name="Gonzalez J."/>
            <person name="Henrissat B."/>
            <person name="Kuo A."/>
            <person name="Liang C."/>
            <person name="Lipzen A."/>
            <person name="Lutzoni F."/>
            <person name="Magnuson J."/>
            <person name="Mondo S."/>
            <person name="Nolan M."/>
            <person name="Ohm R."/>
            <person name="Pangilinan J."/>
            <person name="Park H.-J."/>
            <person name="Ramirez L."/>
            <person name="Alfaro M."/>
            <person name="Sun H."/>
            <person name="Tritt A."/>
            <person name="Yoshinaga Y."/>
            <person name="Zwiers L.-H."/>
            <person name="Turgeon B."/>
            <person name="Goodwin S."/>
            <person name="Spatafora J."/>
            <person name="Crous P."/>
            <person name="Grigoriev I."/>
        </authorList>
    </citation>
    <scope>NUCLEOTIDE SEQUENCE</scope>
    <source>
        <strain evidence="4">CBS 269.34</strain>
    </source>
</reference>
<dbReference type="GO" id="GO:0016887">
    <property type="term" value="F:ATP hydrolysis activity"/>
    <property type="evidence" value="ECO:0007669"/>
    <property type="project" value="InterPro"/>
</dbReference>
<accession>A0A6A6QCQ9</accession>
<proteinExistence type="predicted"/>
<feature type="compositionally biased region" description="Basic and acidic residues" evidence="2">
    <location>
        <begin position="27"/>
        <end position="44"/>
    </location>
</feature>
<evidence type="ECO:0000259" key="3">
    <source>
        <dbReference type="Pfam" id="PF00005"/>
    </source>
</evidence>
<dbReference type="SUPFAM" id="SSF52540">
    <property type="entry name" value="P-loop containing nucleoside triphosphate hydrolases"/>
    <property type="match status" value="1"/>
</dbReference>
<protein>
    <recommendedName>
        <fullName evidence="3">ABC transporter domain-containing protein</fullName>
    </recommendedName>
</protein>
<dbReference type="AlphaFoldDB" id="A0A6A6QCQ9"/>
<dbReference type="Proteomes" id="UP000799750">
    <property type="component" value="Unassembled WGS sequence"/>
</dbReference>
<dbReference type="InterPro" id="IPR027417">
    <property type="entry name" value="P-loop_NTPase"/>
</dbReference>
<feature type="coiled-coil region" evidence="1">
    <location>
        <begin position="277"/>
        <end position="305"/>
    </location>
</feature>